<dbReference type="SUPFAM" id="SSF55874">
    <property type="entry name" value="ATPase domain of HSP90 chaperone/DNA topoisomerase II/histidine kinase"/>
    <property type="match status" value="1"/>
</dbReference>
<dbReference type="PANTHER" id="PTHR34220">
    <property type="entry name" value="SENSOR HISTIDINE KINASE YPDA"/>
    <property type="match status" value="1"/>
</dbReference>
<evidence type="ECO:0000313" key="5">
    <source>
        <dbReference type="Proteomes" id="UP000293568"/>
    </source>
</evidence>
<evidence type="ECO:0000313" key="4">
    <source>
        <dbReference type="EMBL" id="QAY65389.1"/>
    </source>
</evidence>
<evidence type="ECO:0000256" key="2">
    <source>
        <dbReference type="SAM" id="Phobius"/>
    </source>
</evidence>
<dbReference type="SMART" id="SM00387">
    <property type="entry name" value="HATPase_c"/>
    <property type="match status" value="1"/>
</dbReference>
<dbReference type="AlphaFoldDB" id="A0A4P6EUR5"/>
<organism evidence="4 5">
    <name type="scientific">Paenibacillus protaetiae</name>
    <dbReference type="NCBI Taxonomy" id="2509456"/>
    <lineage>
        <taxon>Bacteria</taxon>
        <taxon>Bacillati</taxon>
        <taxon>Bacillota</taxon>
        <taxon>Bacilli</taxon>
        <taxon>Bacillales</taxon>
        <taxon>Paenibacillaceae</taxon>
        <taxon>Paenibacillus</taxon>
    </lineage>
</organism>
<dbReference type="InterPro" id="IPR010559">
    <property type="entry name" value="Sig_transdc_His_kin_internal"/>
</dbReference>
<feature type="coiled-coil region" evidence="1">
    <location>
        <begin position="350"/>
        <end position="377"/>
    </location>
</feature>
<dbReference type="Pfam" id="PF06580">
    <property type="entry name" value="His_kinase"/>
    <property type="match status" value="1"/>
</dbReference>
<keyword evidence="5" id="KW-1185">Reference proteome</keyword>
<dbReference type="Gene3D" id="6.10.340.10">
    <property type="match status" value="1"/>
</dbReference>
<dbReference type="KEGG" id="pprt:ET464_02325"/>
<keyword evidence="4" id="KW-0808">Transferase</keyword>
<keyword evidence="2" id="KW-1133">Transmembrane helix</keyword>
<accession>A0A4P6EUR5</accession>
<dbReference type="OrthoDB" id="2499756at2"/>
<dbReference type="RefSeq" id="WP_129437910.1">
    <property type="nucleotide sequence ID" value="NZ_CP035492.1"/>
</dbReference>
<reference evidence="4 5" key="1">
    <citation type="submission" date="2019-01" db="EMBL/GenBank/DDBJ databases">
        <title>Genome sequencing of strain FW100M-2.</title>
        <authorList>
            <person name="Heo J."/>
            <person name="Kim S.-J."/>
            <person name="Kim J.-S."/>
            <person name="Hong S.-B."/>
            <person name="Kwon S.-W."/>
        </authorList>
    </citation>
    <scope>NUCLEOTIDE SEQUENCE [LARGE SCALE GENOMIC DNA]</scope>
    <source>
        <strain evidence="4 5">FW100M-2</strain>
    </source>
</reference>
<dbReference type="PROSITE" id="PS51257">
    <property type="entry name" value="PROKAR_LIPOPROTEIN"/>
    <property type="match status" value="1"/>
</dbReference>
<gene>
    <name evidence="4" type="ORF">ET464_02325</name>
</gene>
<feature type="transmembrane region" description="Helical" evidence="2">
    <location>
        <begin position="289"/>
        <end position="311"/>
    </location>
</feature>
<dbReference type="Gene3D" id="3.30.565.10">
    <property type="entry name" value="Histidine kinase-like ATPase, C-terminal domain"/>
    <property type="match status" value="1"/>
</dbReference>
<evidence type="ECO:0000259" key="3">
    <source>
        <dbReference type="SMART" id="SM00387"/>
    </source>
</evidence>
<keyword evidence="4" id="KW-0418">Kinase</keyword>
<keyword evidence="2" id="KW-0472">Membrane</keyword>
<feature type="transmembrane region" description="Helical" evidence="2">
    <location>
        <begin position="12"/>
        <end position="36"/>
    </location>
</feature>
<protein>
    <submittedName>
        <fullName evidence="4">Sensor histidine kinase</fullName>
    </submittedName>
</protein>
<feature type="domain" description="Histidine kinase/HSP90-like ATPase" evidence="3">
    <location>
        <begin position="471"/>
        <end position="572"/>
    </location>
</feature>
<dbReference type="Pfam" id="PF02518">
    <property type="entry name" value="HATPase_c"/>
    <property type="match status" value="1"/>
</dbReference>
<dbReference type="InterPro" id="IPR003594">
    <property type="entry name" value="HATPase_dom"/>
</dbReference>
<name>A0A4P6EUR5_9BACL</name>
<proteinExistence type="predicted"/>
<keyword evidence="2" id="KW-0812">Transmembrane</keyword>
<dbReference type="EMBL" id="CP035492">
    <property type="protein sequence ID" value="QAY65389.1"/>
    <property type="molecule type" value="Genomic_DNA"/>
</dbReference>
<keyword evidence="1" id="KW-0175">Coiled coil</keyword>
<dbReference type="InterPro" id="IPR036890">
    <property type="entry name" value="HATPase_C_sf"/>
</dbReference>
<dbReference type="GO" id="GO:0000155">
    <property type="term" value="F:phosphorelay sensor kinase activity"/>
    <property type="evidence" value="ECO:0007669"/>
    <property type="project" value="InterPro"/>
</dbReference>
<dbReference type="Proteomes" id="UP000293568">
    <property type="component" value="Chromosome"/>
</dbReference>
<evidence type="ECO:0000256" key="1">
    <source>
        <dbReference type="SAM" id="Coils"/>
    </source>
</evidence>
<dbReference type="PANTHER" id="PTHR34220:SF7">
    <property type="entry name" value="SENSOR HISTIDINE KINASE YPDA"/>
    <property type="match status" value="1"/>
</dbReference>
<dbReference type="InterPro" id="IPR050640">
    <property type="entry name" value="Bact_2-comp_sensor_kinase"/>
</dbReference>
<dbReference type="GO" id="GO:0016020">
    <property type="term" value="C:membrane"/>
    <property type="evidence" value="ECO:0007669"/>
    <property type="project" value="InterPro"/>
</dbReference>
<sequence>MVNPFKRYRIDYLFFGSIAALIVAILGCTIWASYVLTSNEMVKATSDNQQKLLDQLNSEIALRLVTLEQISLSTSRDTALLSFLNRSEAMDQFTRLQKYKEVQQSLANLTYSIPLIQGIDLYMDNPFQSEQNSYIQFRDLKKASSQNWYAAMQKNDSYWAVKQTISTFQGNVNVISFVRSIEYNNHLLGYLVLHAKAQTIEEMLAGTSQDANRMMLDESGQPIISIGSVPDAKEWASWKNKLNDSSGLLHLKGEHRGEVLLVYSKTKQSNWTMVEVTPWSTITKGSLRLAFAIGLIGVAAIVLALILALWVSRQFTSPIYKLVSVMKRYTLSGKKEELPEDYRNEFGFLFTGYRKQMERIEELYKSLEIRHEQLRKAELESLQANINPHFLYNTLDQLNWMAIGSGQHEMSRILELMGRMFRIGLSNGESFITIADELEHIGCYLEIQRIRLGQGLEYEIEADETVRRLFTPKMLLQPFVENSVMHGFHASGKGKIWIKMRIRDGRLVITVEDDGIGLNPEPKPRKMSKTGGYGVRNVRERIRTHFGEPYDVELLARPEGGTIVEIVIPVLHKRPGTFLE</sequence>